<dbReference type="KEGG" id="mpau:ZMTM_00050"/>
<organism evidence="3 4">
    <name type="scientific">Methyloradius palustris</name>
    <dbReference type="NCBI Taxonomy" id="2778876"/>
    <lineage>
        <taxon>Bacteria</taxon>
        <taxon>Pseudomonadati</taxon>
        <taxon>Pseudomonadota</taxon>
        <taxon>Betaproteobacteria</taxon>
        <taxon>Nitrosomonadales</taxon>
        <taxon>Methylophilaceae</taxon>
        <taxon>Methyloradius</taxon>
    </lineage>
</organism>
<feature type="domain" description="GIY-YIG" evidence="2">
    <location>
        <begin position="1"/>
        <end position="77"/>
    </location>
</feature>
<evidence type="ECO:0000313" key="3">
    <source>
        <dbReference type="EMBL" id="BCM23746.1"/>
    </source>
</evidence>
<dbReference type="InterPro" id="IPR035901">
    <property type="entry name" value="GIY-YIG_endonuc_sf"/>
</dbReference>
<dbReference type="PROSITE" id="PS50164">
    <property type="entry name" value="GIY_YIG"/>
    <property type="match status" value="1"/>
</dbReference>
<dbReference type="RefSeq" id="WP_221764330.1">
    <property type="nucleotide sequence ID" value="NZ_AP024110.1"/>
</dbReference>
<gene>
    <name evidence="3" type="ORF">ZMTM_00050</name>
</gene>
<accession>A0A8D5G8V3</accession>
<sequence>MSFSVYILRCADHSYYTGHTDNLEQRIAQHNQGYFPTCYTYKRRPVELVFIQNFATREEALDSEQQIKGWSRKKKEAMMHGDWAEVSRLAKCTTPVRPELVEGQCGSTSSPRADGEHL</sequence>
<dbReference type="SUPFAM" id="SSF82771">
    <property type="entry name" value="GIY-YIG endonuclease"/>
    <property type="match status" value="1"/>
</dbReference>
<dbReference type="Gene3D" id="3.40.1440.10">
    <property type="entry name" value="GIY-YIG endonuclease"/>
    <property type="match status" value="1"/>
</dbReference>
<dbReference type="InterPro" id="IPR000305">
    <property type="entry name" value="GIY-YIG_endonuc"/>
</dbReference>
<evidence type="ECO:0000313" key="4">
    <source>
        <dbReference type="Proteomes" id="UP000826722"/>
    </source>
</evidence>
<dbReference type="CDD" id="cd10456">
    <property type="entry name" value="GIY-YIG_UPF0213"/>
    <property type="match status" value="1"/>
</dbReference>
<evidence type="ECO:0000259" key="2">
    <source>
        <dbReference type="PROSITE" id="PS50164"/>
    </source>
</evidence>
<keyword evidence="4" id="KW-1185">Reference proteome</keyword>
<reference evidence="3" key="1">
    <citation type="journal article" date="2021" name="Arch. Microbiol.">
        <title>Methyloradius palustris gen. nov., sp. nov., a methanol-oxidizing bacterium isolated from snow.</title>
        <authorList>
            <person name="Miyadera T."/>
            <person name="Kojima H."/>
            <person name="Fukui M."/>
        </authorList>
    </citation>
    <scope>NUCLEOTIDE SEQUENCE</scope>
    <source>
        <strain evidence="3">Zm11</strain>
    </source>
</reference>
<protein>
    <recommendedName>
        <fullName evidence="2">GIY-YIG domain-containing protein</fullName>
    </recommendedName>
</protein>
<comment type="similarity">
    <text evidence="1">Belongs to the UPF0213 family.</text>
</comment>
<evidence type="ECO:0000256" key="1">
    <source>
        <dbReference type="ARBA" id="ARBA00007435"/>
    </source>
</evidence>
<name>A0A8D5G8V3_9PROT</name>
<dbReference type="Pfam" id="PF01541">
    <property type="entry name" value="GIY-YIG"/>
    <property type="match status" value="1"/>
</dbReference>
<dbReference type="PANTHER" id="PTHR34477">
    <property type="entry name" value="UPF0213 PROTEIN YHBQ"/>
    <property type="match status" value="1"/>
</dbReference>
<proteinExistence type="inferred from homology"/>
<dbReference type="AlphaFoldDB" id="A0A8D5G8V3"/>
<dbReference type="Proteomes" id="UP000826722">
    <property type="component" value="Chromosome"/>
</dbReference>
<dbReference type="SMART" id="SM00465">
    <property type="entry name" value="GIYc"/>
    <property type="match status" value="1"/>
</dbReference>
<dbReference type="InterPro" id="IPR050190">
    <property type="entry name" value="UPF0213_domain"/>
</dbReference>
<dbReference type="EMBL" id="AP024110">
    <property type="protein sequence ID" value="BCM23746.1"/>
    <property type="molecule type" value="Genomic_DNA"/>
</dbReference>
<dbReference type="PANTHER" id="PTHR34477:SF1">
    <property type="entry name" value="UPF0213 PROTEIN YHBQ"/>
    <property type="match status" value="1"/>
</dbReference>